<dbReference type="RefSeq" id="WP_124152851.1">
    <property type="nucleotide sequence ID" value="NZ_RQIS01000016.1"/>
</dbReference>
<keyword evidence="6 8" id="KW-0143">Chaperone</keyword>
<dbReference type="PANTHER" id="PTHR30251">
    <property type="entry name" value="PILUS ASSEMBLY CHAPERONE"/>
    <property type="match status" value="1"/>
</dbReference>
<evidence type="ECO:0000256" key="7">
    <source>
        <dbReference type="ARBA" id="ARBA00023319"/>
    </source>
</evidence>
<dbReference type="GO" id="GO:0071555">
    <property type="term" value="P:cell wall organization"/>
    <property type="evidence" value="ECO:0007669"/>
    <property type="project" value="InterPro"/>
</dbReference>
<evidence type="ECO:0000256" key="6">
    <source>
        <dbReference type="ARBA" id="ARBA00023186"/>
    </source>
</evidence>
<keyword evidence="4 9" id="KW-0732">Signal</keyword>
<evidence type="ECO:0000256" key="1">
    <source>
        <dbReference type="ARBA" id="ARBA00004418"/>
    </source>
</evidence>
<dbReference type="InterPro" id="IPR016147">
    <property type="entry name" value="Pili_assmbl_chaperone_N"/>
</dbReference>
<feature type="chain" id="PRO_5018221451" evidence="9">
    <location>
        <begin position="26"/>
        <end position="251"/>
    </location>
</feature>
<dbReference type="SUPFAM" id="SSF49584">
    <property type="entry name" value="Periplasmic chaperone C-domain"/>
    <property type="match status" value="1"/>
</dbReference>
<keyword evidence="7" id="KW-0393">Immunoglobulin domain</keyword>
<keyword evidence="5" id="KW-0574">Periplasm</keyword>
<evidence type="ECO:0000259" key="11">
    <source>
        <dbReference type="Pfam" id="PF02753"/>
    </source>
</evidence>
<evidence type="ECO:0000259" key="10">
    <source>
        <dbReference type="Pfam" id="PF00345"/>
    </source>
</evidence>
<evidence type="ECO:0000256" key="8">
    <source>
        <dbReference type="RuleBase" id="RU003918"/>
    </source>
</evidence>
<feature type="signal peptide" evidence="9">
    <location>
        <begin position="1"/>
        <end position="25"/>
    </location>
</feature>
<accession>A0A3N6MJI9</accession>
<name>A0A3N6MJI9_9BURK</name>
<sequence length="251" mass="26850">MKRVLRNLLTVAATAMFAWVGHAQASVVVTGTRVIYPANEREVTIRVNNVGKTPSLVQAWLDTGEAGVSPDKIDVPFTLTPAMFRLDPTKGQTMRLIYSQAPLPTDKETMYWLNVLEIPPKAKPGEADASQLQLAFRTRIKVFFRPVGLPGQPEQAPGQVKWQVVHKSDGYHLKGTNPTPYFVNYGGINLVSGGQTLDAGGGYIAPGESAEFPVTGLKGAPKAGAQVRYSFLNDFGASVSGEAPATGAPAN</sequence>
<dbReference type="Proteomes" id="UP000272778">
    <property type="component" value="Unassembled WGS sequence"/>
</dbReference>
<dbReference type="Pfam" id="PF02753">
    <property type="entry name" value="PapD_C"/>
    <property type="match status" value="1"/>
</dbReference>
<keyword evidence="13" id="KW-1185">Reference proteome</keyword>
<evidence type="ECO:0000256" key="9">
    <source>
        <dbReference type="SAM" id="SignalP"/>
    </source>
</evidence>
<evidence type="ECO:0000256" key="3">
    <source>
        <dbReference type="ARBA" id="ARBA00022558"/>
    </source>
</evidence>
<dbReference type="InterPro" id="IPR018046">
    <property type="entry name" value="Pili_assmbl_chaperone_CS"/>
</dbReference>
<protein>
    <submittedName>
        <fullName evidence="12">Molecular chaperone</fullName>
    </submittedName>
</protein>
<evidence type="ECO:0000313" key="13">
    <source>
        <dbReference type="Proteomes" id="UP000272778"/>
    </source>
</evidence>
<feature type="domain" description="Pili assembly chaperone N-terminal" evidence="10">
    <location>
        <begin position="26"/>
        <end position="149"/>
    </location>
</feature>
<evidence type="ECO:0000256" key="2">
    <source>
        <dbReference type="ARBA" id="ARBA00007399"/>
    </source>
</evidence>
<dbReference type="SUPFAM" id="SSF49354">
    <property type="entry name" value="PapD-like"/>
    <property type="match status" value="1"/>
</dbReference>
<reference evidence="12 13" key="1">
    <citation type="submission" date="2018-11" db="EMBL/GenBank/DDBJ databases">
        <title>Paraburkholderia sp. DHOA04, isolated from soil.</title>
        <authorList>
            <person name="Gao Z.-H."/>
            <person name="Qiu L.-H."/>
            <person name="Fu J.-C."/>
        </authorList>
    </citation>
    <scope>NUCLEOTIDE SEQUENCE [LARGE SCALE GENOMIC DNA]</scope>
    <source>
        <strain evidence="12 13">DHOA04</strain>
    </source>
</reference>
<organism evidence="12 13">
    <name type="scientific">Paraburkholderia dinghuensis</name>
    <dbReference type="NCBI Taxonomy" id="2305225"/>
    <lineage>
        <taxon>Bacteria</taxon>
        <taxon>Pseudomonadati</taxon>
        <taxon>Pseudomonadota</taxon>
        <taxon>Betaproteobacteria</taxon>
        <taxon>Burkholderiales</taxon>
        <taxon>Burkholderiaceae</taxon>
        <taxon>Paraburkholderia</taxon>
    </lineage>
</organism>
<comment type="similarity">
    <text evidence="2 8">Belongs to the periplasmic pilus chaperone family.</text>
</comment>
<dbReference type="Pfam" id="PF00345">
    <property type="entry name" value="PapD_N"/>
    <property type="match status" value="1"/>
</dbReference>
<dbReference type="PANTHER" id="PTHR30251:SF2">
    <property type="entry name" value="FIMBRIAL CHAPERONE YADV-RELATED"/>
    <property type="match status" value="1"/>
</dbReference>
<dbReference type="InterPro" id="IPR016148">
    <property type="entry name" value="Pili_assmbl_chaperone_C"/>
</dbReference>
<dbReference type="InterPro" id="IPR013783">
    <property type="entry name" value="Ig-like_fold"/>
</dbReference>
<dbReference type="EMBL" id="RQIS01000016">
    <property type="protein sequence ID" value="RQH03598.1"/>
    <property type="molecule type" value="Genomic_DNA"/>
</dbReference>
<evidence type="ECO:0000313" key="12">
    <source>
        <dbReference type="EMBL" id="RQH03598.1"/>
    </source>
</evidence>
<dbReference type="InterPro" id="IPR001829">
    <property type="entry name" value="Pili_assmbl_chaperone_bac"/>
</dbReference>
<keyword evidence="3" id="KW-1029">Fimbrium biogenesis</keyword>
<gene>
    <name evidence="12" type="ORF">D1Y85_20170</name>
</gene>
<dbReference type="OrthoDB" id="9131059at2"/>
<dbReference type="Gene3D" id="2.60.40.10">
    <property type="entry name" value="Immunoglobulins"/>
    <property type="match status" value="2"/>
</dbReference>
<feature type="domain" description="Pili assembly chaperone C-terminal" evidence="11">
    <location>
        <begin position="176"/>
        <end position="239"/>
    </location>
</feature>
<evidence type="ECO:0000256" key="5">
    <source>
        <dbReference type="ARBA" id="ARBA00022764"/>
    </source>
</evidence>
<dbReference type="InterPro" id="IPR008962">
    <property type="entry name" value="PapD-like_sf"/>
</dbReference>
<comment type="subcellular location">
    <subcellularLocation>
        <location evidence="1 8">Periplasm</location>
    </subcellularLocation>
</comment>
<proteinExistence type="inferred from homology"/>
<dbReference type="PRINTS" id="PR00969">
    <property type="entry name" value="CHAPERONPILI"/>
</dbReference>
<dbReference type="GO" id="GO:0030288">
    <property type="term" value="C:outer membrane-bounded periplasmic space"/>
    <property type="evidence" value="ECO:0007669"/>
    <property type="project" value="InterPro"/>
</dbReference>
<evidence type="ECO:0000256" key="4">
    <source>
        <dbReference type="ARBA" id="ARBA00022729"/>
    </source>
</evidence>
<comment type="caution">
    <text evidence="12">The sequence shown here is derived from an EMBL/GenBank/DDBJ whole genome shotgun (WGS) entry which is preliminary data.</text>
</comment>
<dbReference type="InterPro" id="IPR050643">
    <property type="entry name" value="Periplasmic_pilus_chap"/>
</dbReference>
<dbReference type="PROSITE" id="PS00635">
    <property type="entry name" value="PILI_CHAPERONE"/>
    <property type="match status" value="1"/>
</dbReference>
<dbReference type="InterPro" id="IPR036316">
    <property type="entry name" value="Pili_assmbl_chap_C_dom_sf"/>
</dbReference>
<dbReference type="AlphaFoldDB" id="A0A3N6MJI9"/>